<evidence type="ECO:0000256" key="5">
    <source>
        <dbReference type="PROSITE-ProRule" id="PRU10141"/>
    </source>
</evidence>
<dbReference type="PANTHER" id="PTHR43289:SF34">
    <property type="entry name" value="SERINE_THREONINE-PROTEIN KINASE YBDM-RELATED"/>
    <property type="match status" value="1"/>
</dbReference>
<accession>A0A345XU47</accession>
<evidence type="ECO:0000259" key="8">
    <source>
        <dbReference type="PROSITE" id="PS50011"/>
    </source>
</evidence>
<keyword evidence="9" id="KW-0723">Serine/threonine-protein kinase</keyword>
<dbReference type="PROSITE" id="PS00108">
    <property type="entry name" value="PROTEIN_KINASE_ST"/>
    <property type="match status" value="1"/>
</dbReference>
<dbReference type="Proteomes" id="UP000254425">
    <property type="component" value="Chromosome"/>
</dbReference>
<keyword evidence="2 5" id="KW-0547">Nucleotide-binding</keyword>
<keyword evidence="7" id="KW-1133">Transmembrane helix</keyword>
<dbReference type="GO" id="GO:0004674">
    <property type="term" value="F:protein serine/threonine kinase activity"/>
    <property type="evidence" value="ECO:0007669"/>
    <property type="project" value="UniProtKB-KW"/>
</dbReference>
<keyword evidence="7" id="KW-0812">Transmembrane</keyword>
<dbReference type="SUPFAM" id="SSF56112">
    <property type="entry name" value="Protein kinase-like (PK-like)"/>
    <property type="match status" value="1"/>
</dbReference>
<sequence length="398" mass="41826">MVDPLGPGDPAEVSGYALAGRLGEGGMGSVYLSHTRGGQPVALKVIRREFAQNPEFLRRFTREVEAARRVQGAYTAAVVDSSTEGPLPWLASAYVPGPSLARAVDEHGPLPLRTVLLLIAGVAEALQSVHATGIVHRDLKPSNVLMAADGPRVIDFGIARAVDATALTGTDVRLGTPAFMSPEQVSGEAAGPPLDVFALGLTAFFAATGKHPFGEGDPQALLYRITSMEPVMTACPEELRSLLHHCMAKDPAKRPGLAEIIEDCRRIADAAGTSLVRSEGWWLPSPVADDVKQRTADPRIPAPVGSYDPTVLDGHPGRPGAARAGGGQTAPGDPNAPQPAPLQALSEFRALSWKQRFGRMLAVLMDPRHRGKVKATSWFVAVASVVVGGLGIAGVLPE</sequence>
<evidence type="ECO:0000256" key="7">
    <source>
        <dbReference type="SAM" id="Phobius"/>
    </source>
</evidence>
<dbReference type="KEGG" id="sarm:DVA86_23495"/>
<feature type="region of interest" description="Disordered" evidence="6">
    <location>
        <begin position="297"/>
        <end position="341"/>
    </location>
</feature>
<dbReference type="Pfam" id="PF00069">
    <property type="entry name" value="Pkinase"/>
    <property type="match status" value="1"/>
</dbReference>
<evidence type="ECO:0000256" key="4">
    <source>
        <dbReference type="ARBA" id="ARBA00022840"/>
    </source>
</evidence>
<feature type="binding site" evidence="5">
    <location>
        <position position="44"/>
    </location>
    <ligand>
        <name>ATP</name>
        <dbReference type="ChEBI" id="CHEBI:30616"/>
    </ligand>
</feature>
<keyword evidence="7" id="KW-0472">Membrane</keyword>
<evidence type="ECO:0000256" key="3">
    <source>
        <dbReference type="ARBA" id="ARBA00022777"/>
    </source>
</evidence>
<reference evidence="9 10" key="1">
    <citation type="submission" date="2018-07" db="EMBL/GenBank/DDBJ databases">
        <title>Draft genome of the type strain Streptomyces armeniacus ATCC 15676.</title>
        <authorList>
            <person name="Labana P."/>
            <person name="Gosse J.T."/>
            <person name="Boddy C.N."/>
        </authorList>
    </citation>
    <scope>NUCLEOTIDE SEQUENCE [LARGE SCALE GENOMIC DNA]</scope>
    <source>
        <strain evidence="9 10">ATCC 15676</strain>
    </source>
</reference>
<dbReference type="InterPro" id="IPR017441">
    <property type="entry name" value="Protein_kinase_ATP_BS"/>
</dbReference>
<name>A0A345XU47_9ACTN</name>
<dbReference type="SMART" id="SM00220">
    <property type="entry name" value="S_TKc"/>
    <property type="match status" value="1"/>
</dbReference>
<dbReference type="GO" id="GO:0005524">
    <property type="term" value="F:ATP binding"/>
    <property type="evidence" value="ECO:0007669"/>
    <property type="project" value="UniProtKB-UniRule"/>
</dbReference>
<dbReference type="Gene3D" id="1.10.510.10">
    <property type="entry name" value="Transferase(Phosphotransferase) domain 1"/>
    <property type="match status" value="1"/>
</dbReference>
<dbReference type="PROSITE" id="PS50011">
    <property type="entry name" value="PROTEIN_KINASE_DOM"/>
    <property type="match status" value="1"/>
</dbReference>
<evidence type="ECO:0000313" key="10">
    <source>
        <dbReference type="Proteomes" id="UP000254425"/>
    </source>
</evidence>
<evidence type="ECO:0000256" key="1">
    <source>
        <dbReference type="ARBA" id="ARBA00022679"/>
    </source>
</evidence>
<keyword evidence="1" id="KW-0808">Transferase</keyword>
<dbReference type="PROSITE" id="PS00107">
    <property type="entry name" value="PROTEIN_KINASE_ATP"/>
    <property type="match status" value="1"/>
</dbReference>
<dbReference type="CDD" id="cd14014">
    <property type="entry name" value="STKc_PknB_like"/>
    <property type="match status" value="1"/>
</dbReference>
<dbReference type="RefSeq" id="WP_208881145.1">
    <property type="nucleotide sequence ID" value="NZ_CP031320.1"/>
</dbReference>
<keyword evidence="3 9" id="KW-0418">Kinase</keyword>
<protein>
    <submittedName>
        <fullName evidence="9">Serine/threonine protein kinase</fullName>
    </submittedName>
</protein>
<organism evidence="9 10">
    <name type="scientific">Streptomyces armeniacus</name>
    <dbReference type="NCBI Taxonomy" id="83291"/>
    <lineage>
        <taxon>Bacteria</taxon>
        <taxon>Bacillati</taxon>
        <taxon>Actinomycetota</taxon>
        <taxon>Actinomycetes</taxon>
        <taxon>Kitasatosporales</taxon>
        <taxon>Streptomycetaceae</taxon>
        <taxon>Streptomyces</taxon>
    </lineage>
</organism>
<dbReference type="PANTHER" id="PTHR43289">
    <property type="entry name" value="MITOGEN-ACTIVATED PROTEIN KINASE KINASE KINASE 20-RELATED"/>
    <property type="match status" value="1"/>
</dbReference>
<dbReference type="Gene3D" id="3.30.200.20">
    <property type="entry name" value="Phosphorylase Kinase, domain 1"/>
    <property type="match status" value="1"/>
</dbReference>
<feature type="domain" description="Protein kinase" evidence="8">
    <location>
        <begin position="16"/>
        <end position="267"/>
    </location>
</feature>
<evidence type="ECO:0000313" key="9">
    <source>
        <dbReference type="EMBL" id="AXK35163.1"/>
    </source>
</evidence>
<proteinExistence type="predicted"/>
<evidence type="ECO:0000256" key="2">
    <source>
        <dbReference type="ARBA" id="ARBA00022741"/>
    </source>
</evidence>
<evidence type="ECO:0000256" key="6">
    <source>
        <dbReference type="SAM" id="MobiDB-lite"/>
    </source>
</evidence>
<dbReference type="InterPro" id="IPR000719">
    <property type="entry name" value="Prot_kinase_dom"/>
</dbReference>
<dbReference type="EMBL" id="CP031320">
    <property type="protein sequence ID" value="AXK35163.1"/>
    <property type="molecule type" value="Genomic_DNA"/>
</dbReference>
<feature type="transmembrane region" description="Helical" evidence="7">
    <location>
        <begin position="375"/>
        <end position="396"/>
    </location>
</feature>
<keyword evidence="10" id="KW-1185">Reference proteome</keyword>
<gene>
    <name evidence="9" type="ORF">DVA86_23495</name>
</gene>
<keyword evidence="4 5" id="KW-0067">ATP-binding</keyword>
<dbReference type="InterPro" id="IPR011009">
    <property type="entry name" value="Kinase-like_dom_sf"/>
</dbReference>
<dbReference type="InterPro" id="IPR008271">
    <property type="entry name" value="Ser/Thr_kinase_AS"/>
</dbReference>
<dbReference type="AlphaFoldDB" id="A0A345XU47"/>